<accession>A0A7R9P8X3</accession>
<sequence>MYRKMEAETAVLHNQSAMFPHLECVDRVWKLPVVESAWNQSADLYCRVKGYNGMLNWTLSTAEATMQKAIEQATPIAAPIAKKFESPIHYVDQTLCKGINLVEEKVPLVKEPPQQIYETAKTYVTSALRPACTTVSAVKDYGTGKAQSLKDLSLLKANEVLSTHYGNMALSGFDSTAAIAEQYLDYYLPATEGQVEHSTPPAAEGEDKVLNTVYTVGRLSNKAARAVYMALSSQVNHINKDNVQEYIASLVAFLHLTSYLNAAKQTTTPNNASTPDSSQPEAAKADMPTEKVKLVERPAAKGGAPVALELPTDPPSEANSFVTEDMESTASTTGTPVKTDSEARDSFDTLETTPNVLAKPDFGYVTRLASQAPRETYARRQPKEMATQNPDLETMDTMQSRFQQIQDRFGSTDPAAQTSGAGGQPLSTGPPLQTWDATSKGNAWASLEPVNTLKLVTSEEQALRLTLAAKTKSLVLQPGRDTHELKFLLGVIANYEQLPATTRQKVLHWMNMLFIAVTKS</sequence>
<dbReference type="GO" id="GO:0010890">
    <property type="term" value="P:positive regulation of triglyceride storage"/>
    <property type="evidence" value="ECO:0007669"/>
    <property type="project" value="TreeGrafter"/>
</dbReference>
<feature type="compositionally biased region" description="Polar residues" evidence="4">
    <location>
        <begin position="414"/>
        <end position="437"/>
    </location>
</feature>
<feature type="compositionally biased region" description="Basic and acidic residues" evidence="4">
    <location>
        <begin position="283"/>
        <end position="299"/>
    </location>
</feature>
<feature type="region of interest" description="Disordered" evidence="4">
    <location>
        <begin position="409"/>
        <end position="437"/>
    </location>
</feature>
<evidence type="ECO:0000256" key="1">
    <source>
        <dbReference type="ARBA" id="ARBA00004502"/>
    </source>
</evidence>
<name>A0A7R9P8X3_TIMCA</name>
<dbReference type="AlphaFoldDB" id="A0A7R9P8X3"/>
<dbReference type="EMBL" id="OE181964">
    <property type="protein sequence ID" value="CAD7573936.1"/>
    <property type="molecule type" value="Genomic_DNA"/>
</dbReference>
<organism evidence="5">
    <name type="scientific">Timema californicum</name>
    <name type="common">California timema</name>
    <name type="synonym">Walking stick</name>
    <dbReference type="NCBI Taxonomy" id="61474"/>
    <lineage>
        <taxon>Eukaryota</taxon>
        <taxon>Metazoa</taxon>
        <taxon>Ecdysozoa</taxon>
        <taxon>Arthropoda</taxon>
        <taxon>Hexapoda</taxon>
        <taxon>Insecta</taxon>
        <taxon>Pterygota</taxon>
        <taxon>Neoptera</taxon>
        <taxon>Polyneoptera</taxon>
        <taxon>Phasmatodea</taxon>
        <taxon>Timematodea</taxon>
        <taxon>Timematoidea</taxon>
        <taxon>Timematidae</taxon>
        <taxon>Timema</taxon>
    </lineage>
</organism>
<keyword evidence="3" id="KW-0551">Lipid droplet</keyword>
<proteinExistence type="inferred from homology"/>
<dbReference type="PANTHER" id="PTHR14024:SF53">
    <property type="entry name" value="LIPID STORAGE DROPLETS SURFACE-BINDING PROTEIN 2"/>
    <property type="match status" value="1"/>
</dbReference>
<comment type="subcellular location">
    <subcellularLocation>
        <location evidence="1">Lipid droplet</location>
    </subcellularLocation>
</comment>
<evidence type="ECO:0000256" key="2">
    <source>
        <dbReference type="ARBA" id="ARBA00006311"/>
    </source>
</evidence>
<evidence type="ECO:0000313" key="5">
    <source>
        <dbReference type="EMBL" id="CAD7573936.1"/>
    </source>
</evidence>
<evidence type="ECO:0000256" key="4">
    <source>
        <dbReference type="SAM" id="MobiDB-lite"/>
    </source>
</evidence>
<dbReference type="GO" id="GO:0005811">
    <property type="term" value="C:lipid droplet"/>
    <property type="evidence" value="ECO:0007669"/>
    <property type="project" value="UniProtKB-SubCell"/>
</dbReference>
<feature type="region of interest" description="Disordered" evidence="4">
    <location>
        <begin position="266"/>
        <end position="344"/>
    </location>
</feature>
<reference evidence="5" key="1">
    <citation type="submission" date="2020-11" db="EMBL/GenBank/DDBJ databases">
        <authorList>
            <person name="Tran Van P."/>
        </authorList>
    </citation>
    <scope>NUCLEOTIDE SEQUENCE</scope>
</reference>
<dbReference type="GO" id="GO:0005829">
    <property type="term" value="C:cytosol"/>
    <property type="evidence" value="ECO:0007669"/>
    <property type="project" value="TreeGrafter"/>
</dbReference>
<dbReference type="Pfam" id="PF03036">
    <property type="entry name" value="Perilipin"/>
    <property type="match status" value="1"/>
</dbReference>
<comment type="similarity">
    <text evidence="2">Belongs to the perilipin family.</text>
</comment>
<gene>
    <name evidence="5" type="ORF">TCMB3V08_LOCUS6557</name>
</gene>
<evidence type="ECO:0000256" key="3">
    <source>
        <dbReference type="ARBA" id="ARBA00022677"/>
    </source>
</evidence>
<dbReference type="InterPro" id="IPR004279">
    <property type="entry name" value="Perilipin"/>
</dbReference>
<protein>
    <submittedName>
        <fullName evidence="5">(California timema) hypothetical protein</fullName>
    </submittedName>
</protein>
<feature type="compositionally biased region" description="Polar residues" evidence="4">
    <location>
        <begin position="317"/>
        <end position="338"/>
    </location>
</feature>
<feature type="compositionally biased region" description="Polar residues" evidence="4">
    <location>
        <begin position="266"/>
        <end position="280"/>
    </location>
</feature>
<dbReference type="GO" id="GO:0019915">
    <property type="term" value="P:lipid storage"/>
    <property type="evidence" value="ECO:0007669"/>
    <property type="project" value="TreeGrafter"/>
</dbReference>
<dbReference type="PANTHER" id="PTHR14024">
    <property type="entry name" value="PERILIPIN"/>
    <property type="match status" value="1"/>
</dbReference>